<dbReference type="Pfam" id="PF01938">
    <property type="entry name" value="TRAM"/>
    <property type="match status" value="1"/>
</dbReference>
<evidence type="ECO:0008006" key="14">
    <source>
        <dbReference type="Google" id="ProtNLM"/>
    </source>
</evidence>
<evidence type="ECO:0000313" key="12">
    <source>
        <dbReference type="EMBL" id="GMH49366.1"/>
    </source>
</evidence>
<dbReference type="SUPFAM" id="SSF102114">
    <property type="entry name" value="Radical SAM enzymes"/>
    <property type="match status" value="1"/>
</dbReference>
<dbReference type="FunFam" id="3.40.50.12160:FF:000003">
    <property type="entry name" value="CDK5 regulatory subunit-associated protein 1"/>
    <property type="match status" value="1"/>
</dbReference>
<keyword evidence="13" id="KW-1185">Reference proteome</keyword>
<dbReference type="EMBL" id="BRXW01000383">
    <property type="protein sequence ID" value="GMH49366.1"/>
    <property type="molecule type" value="Genomic_DNA"/>
</dbReference>
<dbReference type="InterPro" id="IPR007197">
    <property type="entry name" value="rSAM"/>
</dbReference>
<feature type="compositionally biased region" description="Basic and acidic residues" evidence="8">
    <location>
        <begin position="34"/>
        <end position="45"/>
    </location>
</feature>
<dbReference type="FunFam" id="3.80.30.20:FF:000001">
    <property type="entry name" value="tRNA-2-methylthio-N(6)-dimethylallyladenosine synthase 2"/>
    <property type="match status" value="1"/>
</dbReference>
<dbReference type="OrthoDB" id="1730074at2759"/>
<reference evidence="13" key="1">
    <citation type="journal article" date="2023" name="Commun. Biol.">
        <title>Genome analysis of Parmales, the sister group of diatoms, reveals the evolutionary specialization of diatoms from phago-mixotrophs to photoautotrophs.</title>
        <authorList>
            <person name="Ban H."/>
            <person name="Sato S."/>
            <person name="Yoshikawa S."/>
            <person name="Yamada K."/>
            <person name="Nakamura Y."/>
            <person name="Ichinomiya M."/>
            <person name="Sato N."/>
            <person name="Blanc-Mathieu R."/>
            <person name="Endo H."/>
            <person name="Kuwata A."/>
            <person name="Ogata H."/>
        </authorList>
    </citation>
    <scope>NUCLEOTIDE SEQUENCE [LARGE SCALE GENOMIC DNA]</scope>
    <source>
        <strain evidence="13">NIES 3700</strain>
    </source>
</reference>
<evidence type="ECO:0000313" key="13">
    <source>
        <dbReference type="Proteomes" id="UP001165122"/>
    </source>
</evidence>
<name>A0A9W6ZBU0_9STRA</name>
<keyword evidence="5" id="KW-0479">Metal-binding</keyword>
<dbReference type="InterPro" id="IPR002792">
    <property type="entry name" value="TRAM_dom"/>
</dbReference>
<dbReference type="PANTHER" id="PTHR43020:SF2">
    <property type="entry name" value="MITOCHONDRIAL TRNA METHYLTHIOTRANSFERASE CDK5RAP1"/>
    <property type="match status" value="1"/>
</dbReference>
<dbReference type="NCBIfam" id="TIGR01574">
    <property type="entry name" value="miaB-methiolase"/>
    <property type="match status" value="1"/>
</dbReference>
<dbReference type="InterPro" id="IPR058240">
    <property type="entry name" value="rSAM_sf"/>
</dbReference>
<dbReference type="AlphaFoldDB" id="A0A9W6ZBU0"/>
<feature type="region of interest" description="Disordered" evidence="8">
    <location>
        <begin position="22"/>
        <end position="53"/>
    </location>
</feature>
<evidence type="ECO:0000256" key="2">
    <source>
        <dbReference type="ARBA" id="ARBA00009815"/>
    </source>
</evidence>
<evidence type="ECO:0000259" key="10">
    <source>
        <dbReference type="PROSITE" id="PS51449"/>
    </source>
</evidence>
<dbReference type="PROSITE" id="PS51449">
    <property type="entry name" value="MTTASE_N"/>
    <property type="match status" value="1"/>
</dbReference>
<comment type="similarity">
    <text evidence="2">Belongs to the methylthiotransferase family. MiaB subfamily.</text>
</comment>
<comment type="caution">
    <text evidence="12">The sequence shown here is derived from an EMBL/GenBank/DDBJ whole genome shotgun (WGS) entry which is preliminary data.</text>
</comment>
<dbReference type="Pfam" id="PF04055">
    <property type="entry name" value="Radical_SAM"/>
    <property type="match status" value="1"/>
</dbReference>
<evidence type="ECO:0000256" key="4">
    <source>
        <dbReference type="ARBA" id="ARBA00022691"/>
    </source>
</evidence>
<dbReference type="InterPro" id="IPR020612">
    <property type="entry name" value="Methylthiotransferase_CS"/>
</dbReference>
<comment type="cofactor">
    <cofactor evidence="1">
        <name>[4Fe-4S] cluster</name>
        <dbReference type="ChEBI" id="CHEBI:49883"/>
    </cofactor>
</comment>
<dbReference type="InterPro" id="IPR023404">
    <property type="entry name" value="rSAM_horseshoe"/>
</dbReference>
<evidence type="ECO:0000256" key="8">
    <source>
        <dbReference type="SAM" id="MobiDB-lite"/>
    </source>
</evidence>
<evidence type="ECO:0000256" key="1">
    <source>
        <dbReference type="ARBA" id="ARBA00001966"/>
    </source>
</evidence>
<dbReference type="PROSITE" id="PS50926">
    <property type="entry name" value="TRAM"/>
    <property type="match status" value="1"/>
</dbReference>
<proteinExistence type="inferred from homology"/>
<dbReference type="Pfam" id="PF00919">
    <property type="entry name" value="UPF0004"/>
    <property type="match status" value="1"/>
</dbReference>
<keyword evidence="3" id="KW-0004">4Fe-4S</keyword>
<dbReference type="Gene3D" id="3.80.30.20">
    <property type="entry name" value="tm_1862 like domain"/>
    <property type="match status" value="1"/>
</dbReference>
<dbReference type="SFLD" id="SFLDG01061">
    <property type="entry name" value="methylthiotransferase"/>
    <property type="match status" value="1"/>
</dbReference>
<keyword evidence="4" id="KW-0949">S-adenosyl-L-methionine</keyword>
<protein>
    <recommendedName>
        <fullName evidence="14">CDK5RAP1-like protein</fullName>
    </recommendedName>
</protein>
<evidence type="ECO:0000256" key="5">
    <source>
        <dbReference type="ARBA" id="ARBA00022723"/>
    </source>
</evidence>
<keyword evidence="7" id="KW-0411">Iron-sulfur</keyword>
<dbReference type="SFLD" id="SFLDS00029">
    <property type="entry name" value="Radical_SAM"/>
    <property type="match status" value="1"/>
</dbReference>
<sequence length="552" mass="62925">MAALHLSRSSVPLHHLLRSTPQKCLSTTSSSARSRLESLRSHLKSEPSPLFPPLLKTKTHLPQSDTIPSPDSYSFHLKTYGCQMNVADSSIVRSVLLNSSSPLFHEVDDENADISLTNTCAIRDNAEKKVWNRMYSLRSKEKNKKVEKPQILALLGCMSERLKSTIFEDKKAKVDVIVGPDAYKDLPRLLSNVLNHQERGCNTELSFTETYDDVLPVRGKDSITESYISIMRGCNNMCSYCVVPFTRGRERSKGLDLIVEDFKRLTGEGVKEITLLGQNVNSYHDRTSLGGVYETSNPGFKNMYNLRGGGGMYFSDLMDAVSRIDENVRIRFTSPHPKDFPEHLFDLISERVNLCNSIHMPAQSGSDTVLERMRRGYDRDSYIRVVESARSKIPGVTLSSDFITGFCRETEEEHIKTLELMEKVRYDHAFMFKYSMRGKTHAHRKMVDDVEESVKGRRLEEVIEVFRRNVQEKNEEEELGEERVVLVEGEAKRSTKEKRQITGRTDGNKRVVWDDTKEGNVGEYVKVRINDVRGHTLRGEEVGRCDIRGNLE</sequence>
<dbReference type="GO" id="GO:0051539">
    <property type="term" value="F:4 iron, 4 sulfur cluster binding"/>
    <property type="evidence" value="ECO:0007669"/>
    <property type="project" value="UniProtKB-KW"/>
</dbReference>
<dbReference type="Gene3D" id="3.40.50.12160">
    <property type="entry name" value="Methylthiotransferase, N-terminal domain"/>
    <property type="match status" value="1"/>
</dbReference>
<dbReference type="SMART" id="SM00729">
    <property type="entry name" value="Elp3"/>
    <property type="match status" value="1"/>
</dbReference>
<dbReference type="SFLD" id="SFLDF00273">
    <property type="entry name" value="(dimethylallyl)adenosine_tRNA"/>
    <property type="match status" value="1"/>
</dbReference>
<feature type="domain" description="Radical SAM core" evidence="11">
    <location>
        <begin position="220"/>
        <end position="472"/>
    </location>
</feature>
<dbReference type="InterPro" id="IPR005839">
    <property type="entry name" value="Methylthiotransferase"/>
</dbReference>
<keyword evidence="6" id="KW-0408">Iron</keyword>
<dbReference type="GO" id="GO:0005739">
    <property type="term" value="C:mitochondrion"/>
    <property type="evidence" value="ECO:0007669"/>
    <property type="project" value="TreeGrafter"/>
</dbReference>
<accession>A0A9W6ZBU0</accession>
<evidence type="ECO:0000259" key="11">
    <source>
        <dbReference type="PROSITE" id="PS51918"/>
    </source>
</evidence>
<dbReference type="PANTHER" id="PTHR43020">
    <property type="entry name" value="CDK5 REGULATORY SUBUNIT-ASSOCIATED PROTEIN 1"/>
    <property type="match status" value="1"/>
</dbReference>
<dbReference type="InterPro" id="IPR006463">
    <property type="entry name" value="MiaB_methiolase"/>
</dbReference>
<evidence type="ECO:0000256" key="7">
    <source>
        <dbReference type="ARBA" id="ARBA00023014"/>
    </source>
</evidence>
<dbReference type="GO" id="GO:0035597">
    <property type="term" value="F:tRNA-2-methylthio-N(6)-dimethylallyladenosine(37) synthase activity"/>
    <property type="evidence" value="ECO:0007669"/>
    <property type="project" value="TreeGrafter"/>
</dbReference>
<dbReference type="InterPro" id="IPR006638">
    <property type="entry name" value="Elp3/MiaA/NifB-like_rSAM"/>
</dbReference>
<dbReference type="PROSITE" id="PS01278">
    <property type="entry name" value="MTTASE_RADICAL"/>
    <property type="match status" value="1"/>
</dbReference>
<feature type="domain" description="TRAM" evidence="9">
    <location>
        <begin position="476"/>
        <end position="543"/>
    </location>
</feature>
<organism evidence="12 13">
    <name type="scientific">Triparma laevis f. longispina</name>
    <dbReference type="NCBI Taxonomy" id="1714387"/>
    <lineage>
        <taxon>Eukaryota</taxon>
        <taxon>Sar</taxon>
        <taxon>Stramenopiles</taxon>
        <taxon>Ochrophyta</taxon>
        <taxon>Bolidophyceae</taxon>
        <taxon>Parmales</taxon>
        <taxon>Triparmaceae</taxon>
        <taxon>Triparma</taxon>
    </lineage>
</organism>
<evidence type="ECO:0000256" key="6">
    <source>
        <dbReference type="ARBA" id="ARBA00023004"/>
    </source>
</evidence>
<dbReference type="InterPro" id="IPR013848">
    <property type="entry name" value="Methylthiotransferase_N"/>
</dbReference>
<feature type="domain" description="MTTase N-terminal" evidence="10">
    <location>
        <begin position="73"/>
        <end position="195"/>
    </location>
</feature>
<dbReference type="InterPro" id="IPR038135">
    <property type="entry name" value="Methylthiotransferase_N_sf"/>
</dbReference>
<dbReference type="GO" id="GO:0046872">
    <property type="term" value="F:metal ion binding"/>
    <property type="evidence" value="ECO:0007669"/>
    <property type="project" value="UniProtKB-KW"/>
</dbReference>
<evidence type="ECO:0000256" key="3">
    <source>
        <dbReference type="ARBA" id="ARBA00022485"/>
    </source>
</evidence>
<dbReference type="SFLD" id="SFLDF00413">
    <property type="entry name" value="CDK5RAP1"/>
    <property type="match status" value="1"/>
</dbReference>
<dbReference type="SFLD" id="SFLDG01082">
    <property type="entry name" value="B12-binding_domain_containing"/>
    <property type="match status" value="1"/>
</dbReference>
<dbReference type="PROSITE" id="PS51918">
    <property type="entry name" value="RADICAL_SAM"/>
    <property type="match status" value="1"/>
</dbReference>
<evidence type="ECO:0000259" key="9">
    <source>
        <dbReference type="PROSITE" id="PS50926"/>
    </source>
</evidence>
<dbReference type="NCBIfam" id="TIGR00089">
    <property type="entry name" value="MiaB/RimO family radical SAM methylthiotransferase"/>
    <property type="match status" value="1"/>
</dbReference>
<dbReference type="Proteomes" id="UP001165122">
    <property type="component" value="Unassembled WGS sequence"/>
</dbReference>
<dbReference type="GO" id="GO:0005829">
    <property type="term" value="C:cytosol"/>
    <property type="evidence" value="ECO:0007669"/>
    <property type="project" value="TreeGrafter"/>
</dbReference>
<gene>
    <name evidence="12" type="ORF">TrLO_g4677</name>
</gene>